<dbReference type="InterPro" id="IPR055562">
    <property type="entry name" value="DUF7138"/>
</dbReference>
<evidence type="ECO:0000259" key="1">
    <source>
        <dbReference type="Pfam" id="PF23596"/>
    </source>
</evidence>
<protein>
    <recommendedName>
        <fullName evidence="1">DUF7138 domain-containing protein</fullName>
    </recommendedName>
</protein>
<dbReference type="Proteomes" id="UP001177003">
    <property type="component" value="Chromosome 1"/>
</dbReference>
<gene>
    <name evidence="2" type="ORF">LSALG_LOCUS8673</name>
</gene>
<dbReference type="AlphaFoldDB" id="A0AA35VUJ1"/>
<feature type="domain" description="DUF7138" evidence="1">
    <location>
        <begin position="17"/>
        <end position="100"/>
    </location>
</feature>
<sequence>MKKAYDAAAKTTTYPIMFPVILYDGKRQTNVGNITIRQDLAINEFKTTLSQLIGIHYDDLTTYLVENRKSTTSTEPLKILITDTVNFDVMVRLRNCYFFVVLNRPRTECRMIPGNQSDLLLMHLNLLDSNTNNAQTSAYSYGPSPYCYNYSDGFSDLVMHRENYLNMVLNSGYGFVSPSNVNLPKIEEAESSSNRPLCEDCTTAQKQGKTAEFHLCVYDEVIHGIFRSPAGSISRRR</sequence>
<proteinExistence type="predicted"/>
<evidence type="ECO:0000313" key="3">
    <source>
        <dbReference type="Proteomes" id="UP001177003"/>
    </source>
</evidence>
<keyword evidence="3" id="KW-1185">Reference proteome</keyword>
<name>A0AA35VUJ1_LACSI</name>
<dbReference type="EMBL" id="OX465077">
    <property type="protein sequence ID" value="CAI9268242.1"/>
    <property type="molecule type" value="Genomic_DNA"/>
</dbReference>
<accession>A0AA35VUJ1</accession>
<dbReference type="PANTHER" id="PTHR36351:SF1">
    <property type="entry name" value="EMBRYO SAC DEVELOPMENT ARREST 12"/>
    <property type="match status" value="1"/>
</dbReference>
<evidence type="ECO:0000313" key="2">
    <source>
        <dbReference type="EMBL" id="CAI9268242.1"/>
    </source>
</evidence>
<dbReference type="Pfam" id="PF23596">
    <property type="entry name" value="DUF7138"/>
    <property type="match status" value="1"/>
</dbReference>
<dbReference type="PANTHER" id="PTHR36351">
    <property type="entry name" value="EMBRYO SAC DEVELOPMENT ARREST 12"/>
    <property type="match status" value="1"/>
</dbReference>
<organism evidence="2 3">
    <name type="scientific">Lactuca saligna</name>
    <name type="common">Willowleaf lettuce</name>
    <dbReference type="NCBI Taxonomy" id="75948"/>
    <lineage>
        <taxon>Eukaryota</taxon>
        <taxon>Viridiplantae</taxon>
        <taxon>Streptophyta</taxon>
        <taxon>Embryophyta</taxon>
        <taxon>Tracheophyta</taxon>
        <taxon>Spermatophyta</taxon>
        <taxon>Magnoliopsida</taxon>
        <taxon>eudicotyledons</taxon>
        <taxon>Gunneridae</taxon>
        <taxon>Pentapetalae</taxon>
        <taxon>asterids</taxon>
        <taxon>campanulids</taxon>
        <taxon>Asterales</taxon>
        <taxon>Asteraceae</taxon>
        <taxon>Cichorioideae</taxon>
        <taxon>Cichorieae</taxon>
        <taxon>Lactucinae</taxon>
        <taxon>Lactuca</taxon>
    </lineage>
</organism>
<reference evidence="2" key="1">
    <citation type="submission" date="2023-04" db="EMBL/GenBank/DDBJ databases">
        <authorList>
            <person name="Vijverberg K."/>
            <person name="Xiong W."/>
            <person name="Schranz E."/>
        </authorList>
    </citation>
    <scope>NUCLEOTIDE SEQUENCE</scope>
</reference>